<dbReference type="GO" id="GO:0005783">
    <property type="term" value="C:endoplasmic reticulum"/>
    <property type="evidence" value="ECO:0007669"/>
    <property type="project" value="TreeGrafter"/>
</dbReference>
<feature type="region of interest" description="Disordered" evidence="2">
    <location>
        <begin position="262"/>
        <end position="383"/>
    </location>
</feature>
<dbReference type="OrthoDB" id="10250354at2759"/>
<dbReference type="PANTHER" id="PTHR44360:SF1">
    <property type="entry name" value="DNAJ HOMOLOG SUBFAMILY B MEMBER 9"/>
    <property type="match status" value="1"/>
</dbReference>
<feature type="compositionally biased region" description="Basic and acidic residues" evidence="2">
    <location>
        <begin position="318"/>
        <end position="338"/>
    </location>
</feature>
<evidence type="ECO:0000259" key="3">
    <source>
        <dbReference type="PROSITE" id="PS50076"/>
    </source>
</evidence>
<sequence>MQSAGPGHDWYAILDVPPSATHDEIKTAFRRLARLHHPDKNGGSPASTVKTQLITAAWAVLGDTSKRLEYNRSLFGPHEAPDWISGYPPYPSRSNSPFNFRRGDRPPPSPTFSTRAHTGREYFDEDESSDSESSRCGGLREGLWSQIQVLDAEIDHLETRIKRNKARLDKVVPGQELPESEWKKILSSIDSDESTLERKRLESDDILQRIRGLEDAEKARLAKEKLEADKWRRDRLRENRPHAQMHAMNTQAAEMARAEMLRKEAARKEANAEARWGVGKEHPKNEASMKRPRKEAVAGEEANAEARWGVGKKRHKNKADMKTDEDESWRKLAQDRRMRSTLRGKVNAEEGLPVSGWGGQRTQASAPETSAPGQSEDECPENDTSGKTWHFGLLINVLGEAEAVAQRKYGQDIENTPIGVMKPSSKHANEVNPIPWRRATSSRHVQPIENYYHKAPQLQETLCPHSALWDVTSDSFNCSDCKSAQPRRVLRFSGSFHCTYCKLELSPKYSWCATTVCWSCMTTMTRLTLSKGKERRMVAFDSSERPKLEPRGRIKLPKSQTNLKSQPNRLRMKPARKAKFTKRVIEVLQKAVSAMGPKPKAK</sequence>
<dbReference type="CDD" id="cd06257">
    <property type="entry name" value="DnaJ"/>
    <property type="match status" value="1"/>
</dbReference>
<comment type="caution">
    <text evidence="4">The sequence shown here is derived from an EMBL/GenBank/DDBJ whole genome shotgun (WGS) entry which is preliminary data.</text>
</comment>
<accession>A0A1Y1ZNU2</accession>
<dbReference type="PROSITE" id="PS50076">
    <property type="entry name" value="DNAJ_2"/>
    <property type="match status" value="1"/>
</dbReference>
<evidence type="ECO:0000256" key="1">
    <source>
        <dbReference type="ARBA" id="ARBA00023186"/>
    </source>
</evidence>
<dbReference type="InterPro" id="IPR051948">
    <property type="entry name" value="Hsp70_co-chaperone_J-domain"/>
</dbReference>
<dbReference type="SUPFAM" id="SSF46565">
    <property type="entry name" value="Chaperone J-domain"/>
    <property type="match status" value="1"/>
</dbReference>
<dbReference type="Pfam" id="PF00226">
    <property type="entry name" value="DnaJ"/>
    <property type="match status" value="1"/>
</dbReference>
<dbReference type="InterPro" id="IPR036869">
    <property type="entry name" value="J_dom_sf"/>
</dbReference>
<keyword evidence="1" id="KW-0143">Chaperone</keyword>
<dbReference type="GO" id="GO:0036503">
    <property type="term" value="P:ERAD pathway"/>
    <property type="evidence" value="ECO:0007669"/>
    <property type="project" value="TreeGrafter"/>
</dbReference>
<organism evidence="4 5">
    <name type="scientific">Clohesyomyces aquaticus</name>
    <dbReference type="NCBI Taxonomy" id="1231657"/>
    <lineage>
        <taxon>Eukaryota</taxon>
        <taxon>Fungi</taxon>
        <taxon>Dikarya</taxon>
        <taxon>Ascomycota</taxon>
        <taxon>Pezizomycotina</taxon>
        <taxon>Dothideomycetes</taxon>
        <taxon>Pleosporomycetidae</taxon>
        <taxon>Pleosporales</taxon>
        <taxon>Lindgomycetaceae</taxon>
        <taxon>Clohesyomyces</taxon>
    </lineage>
</organism>
<dbReference type="GO" id="GO:0051087">
    <property type="term" value="F:protein-folding chaperone binding"/>
    <property type="evidence" value="ECO:0007669"/>
    <property type="project" value="TreeGrafter"/>
</dbReference>
<dbReference type="Proteomes" id="UP000193144">
    <property type="component" value="Unassembled WGS sequence"/>
</dbReference>
<dbReference type="SMART" id="SM00271">
    <property type="entry name" value="DnaJ"/>
    <property type="match status" value="1"/>
</dbReference>
<feature type="region of interest" description="Disordered" evidence="2">
    <location>
        <begin position="94"/>
        <end position="137"/>
    </location>
</feature>
<dbReference type="PRINTS" id="PR00625">
    <property type="entry name" value="JDOMAIN"/>
</dbReference>
<feature type="domain" description="J" evidence="3">
    <location>
        <begin position="9"/>
        <end position="74"/>
    </location>
</feature>
<feature type="compositionally biased region" description="Basic and acidic residues" evidence="2">
    <location>
        <begin position="262"/>
        <end position="297"/>
    </location>
</feature>
<dbReference type="STRING" id="1231657.A0A1Y1ZNU2"/>
<dbReference type="PANTHER" id="PTHR44360">
    <property type="entry name" value="DNAJ HOMOLOG SUBFAMILY B MEMBER 9"/>
    <property type="match status" value="1"/>
</dbReference>
<gene>
    <name evidence="4" type="ORF">BCR34DRAFT_564579</name>
</gene>
<feature type="compositionally biased region" description="Polar residues" evidence="2">
    <location>
        <begin position="360"/>
        <end position="373"/>
    </location>
</feature>
<evidence type="ECO:0000256" key="2">
    <source>
        <dbReference type="SAM" id="MobiDB-lite"/>
    </source>
</evidence>
<reference evidence="4 5" key="1">
    <citation type="submission" date="2016-07" db="EMBL/GenBank/DDBJ databases">
        <title>Pervasive Adenine N6-methylation of Active Genes in Fungi.</title>
        <authorList>
            <consortium name="DOE Joint Genome Institute"/>
            <person name="Mondo S.J."/>
            <person name="Dannebaum R.O."/>
            <person name="Kuo R.C."/>
            <person name="Labutti K."/>
            <person name="Haridas S."/>
            <person name="Kuo A."/>
            <person name="Salamov A."/>
            <person name="Ahrendt S.R."/>
            <person name="Lipzen A."/>
            <person name="Sullivan W."/>
            <person name="Andreopoulos W.B."/>
            <person name="Clum A."/>
            <person name="Lindquist E."/>
            <person name="Daum C."/>
            <person name="Ramamoorthy G.K."/>
            <person name="Gryganskyi A."/>
            <person name="Culley D."/>
            <person name="Magnuson J.K."/>
            <person name="James T.Y."/>
            <person name="O'Malley M.A."/>
            <person name="Stajich J.E."/>
            <person name="Spatafora J.W."/>
            <person name="Visel A."/>
            <person name="Grigoriev I.V."/>
        </authorList>
    </citation>
    <scope>NUCLEOTIDE SEQUENCE [LARGE SCALE GENOMIC DNA]</scope>
    <source>
        <strain evidence="4 5">CBS 115471</strain>
    </source>
</reference>
<dbReference type="InterPro" id="IPR001623">
    <property type="entry name" value="DnaJ_domain"/>
</dbReference>
<keyword evidence="5" id="KW-1185">Reference proteome</keyword>
<dbReference type="Gene3D" id="1.10.287.110">
    <property type="entry name" value="DnaJ domain"/>
    <property type="match status" value="1"/>
</dbReference>
<name>A0A1Y1ZNU2_9PLEO</name>
<dbReference type="AlphaFoldDB" id="A0A1Y1ZNU2"/>
<dbReference type="EMBL" id="MCFA01000056">
    <property type="protein sequence ID" value="ORY11919.1"/>
    <property type="molecule type" value="Genomic_DNA"/>
</dbReference>
<evidence type="ECO:0000313" key="5">
    <source>
        <dbReference type="Proteomes" id="UP000193144"/>
    </source>
</evidence>
<evidence type="ECO:0000313" key="4">
    <source>
        <dbReference type="EMBL" id="ORY11919.1"/>
    </source>
</evidence>
<proteinExistence type="predicted"/>
<protein>
    <recommendedName>
        <fullName evidence="3">J domain-containing protein</fullName>
    </recommendedName>
</protein>
<dbReference type="GO" id="GO:0051787">
    <property type="term" value="F:misfolded protein binding"/>
    <property type="evidence" value="ECO:0007669"/>
    <property type="project" value="TreeGrafter"/>
</dbReference>